<keyword evidence="3" id="KW-1185">Reference proteome</keyword>
<evidence type="ECO:0000313" key="3">
    <source>
        <dbReference type="Proteomes" id="UP000095767"/>
    </source>
</evidence>
<evidence type="ECO:0000256" key="1">
    <source>
        <dbReference type="SAM" id="MobiDB-lite"/>
    </source>
</evidence>
<organism evidence="2 3">
    <name type="scientific">Dichanthelium oligosanthes</name>
    <dbReference type="NCBI Taxonomy" id="888268"/>
    <lineage>
        <taxon>Eukaryota</taxon>
        <taxon>Viridiplantae</taxon>
        <taxon>Streptophyta</taxon>
        <taxon>Embryophyta</taxon>
        <taxon>Tracheophyta</taxon>
        <taxon>Spermatophyta</taxon>
        <taxon>Magnoliopsida</taxon>
        <taxon>Liliopsida</taxon>
        <taxon>Poales</taxon>
        <taxon>Poaceae</taxon>
        <taxon>PACMAD clade</taxon>
        <taxon>Panicoideae</taxon>
        <taxon>Panicodae</taxon>
        <taxon>Paniceae</taxon>
        <taxon>Dichantheliinae</taxon>
        <taxon>Dichanthelium</taxon>
    </lineage>
</organism>
<dbReference type="STRING" id="888268.A0A1E5VPS1"/>
<sequence length="784" mass="85176">MNFLYRTTAAQPAAAPELPRIPEDALPKPATTLEGLIIAEDSYQAPSAHGDDGAAASNGPGDVGVDSAAVHSKSPVLPGTHTDVAEDEGWITIPYSWVPLTCSSHFCYISEMHYLLPTLLIETDMCSFLRCYWWLLDTVKSILISLLMVANIYNLFTESLPDNWNDVSEMVQLRPLDRSFLFPGEQVRILACLSASKQDVQVISPFRIAAVMSKNGNSSQHSTDKSSPVNANGRDNGTTGENGYQDVDYDMQSVELNGEASPSEHDILETQSRLQMEDHKQQIEHMLRRFRESNFFVRIAESDEPLWSKKRATATKMADGRSDSQGNGKASRSNVYNTISDKGIFDGSTSGGVARDTVKCYSLQNGDIVVCFEGSFLIAVVLQVNVGVNKLEDPVLEVLQFEKSISSSCMPENLMDGLSDTNDDPCRELLSWLLPLDRTLPPRSLAPPTLNPSVSHKQSTPGSQIFNFRSYSMPSASSVQTPNNIRPPPISESQEFMPEKPAKTPDIINDGHLSFRGVPLEPERYSVRCGLEGVYLPGKRWRRKVEIIQPIEVHSFAAKCTVENLLCVTVKNIAPTHAKDIVVFIDAITIVFEEASKGGAPLSLPIASIEVGHGHSLPNLALRYMQVLTLEATNMTSENLTLTVLAPEASGSSSVVSLNSAPATPNGSYDGLNESAKRSGLGKHGIGFRRLNSVLATSPKESDNGGNRTSNASGCTHLWLQSAVPLGCVPPRSSTTVKLELLPLSDGIITLDTLQITAREKGLTYIPEHSLEIHAASGVSSGRS</sequence>
<proteinExistence type="predicted"/>
<gene>
    <name evidence="2" type="ORF">BAE44_0011860</name>
</gene>
<dbReference type="EMBL" id="LWDX02033185">
    <property type="protein sequence ID" value="OEL27120.1"/>
    <property type="molecule type" value="Genomic_DNA"/>
</dbReference>
<dbReference type="AlphaFoldDB" id="A0A1E5VPS1"/>
<protein>
    <submittedName>
        <fullName evidence="2">Uncharacterized protein</fullName>
    </submittedName>
</protein>
<name>A0A1E5VPS1_9POAL</name>
<feature type="compositionally biased region" description="Polar residues" evidence="1">
    <location>
        <begin position="214"/>
        <end position="242"/>
    </location>
</feature>
<comment type="caution">
    <text evidence="2">The sequence shown here is derived from an EMBL/GenBank/DDBJ whole genome shotgun (WGS) entry which is preliminary data.</text>
</comment>
<dbReference type="PANTHER" id="PTHR36034">
    <property type="entry name" value="EXPRESSED PROTEIN"/>
    <property type="match status" value="1"/>
</dbReference>
<dbReference type="PANTHER" id="PTHR36034:SF2">
    <property type="entry name" value="EXPRESSED PROTEIN"/>
    <property type="match status" value="1"/>
</dbReference>
<dbReference type="OrthoDB" id="1918650at2759"/>
<accession>A0A1E5VPS1</accession>
<dbReference type="Proteomes" id="UP000095767">
    <property type="component" value="Unassembled WGS sequence"/>
</dbReference>
<evidence type="ECO:0000313" key="2">
    <source>
        <dbReference type="EMBL" id="OEL27120.1"/>
    </source>
</evidence>
<reference evidence="2 3" key="1">
    <citation type="submission" date="2016-09" db="EMBL/GenBank/DDBJ databases">
        <title>The draft genome of Dichanthelium oligosanthes: A C3 panicoid grass species.</title>
        <authorList>
            <person name="Studer A.J."/>
            <person name="Schnable J.C."/>
            <person name="Brutnell T.P."/>
        </authorList>
    </citation>
    <scope>NUCLEOTIDE SEQUENCE [LARGE SCALE GENOMIC DNA]</scope>
    <source>
        <strain evidence="3">cv. Kellogg 1175</strain>
        <tissue evidence="2">Leaf</tissue>
    </source>
</reference>
<feature type="region of interest" description="Disordered" evidence="1">
    <location>
        <begin position="313"/>
        <end position="332"/>
    </location>
</feature>
<feature type="region of interest" description="Disordered" evidence="1">
    <location>
        <begin position="214"/>
        <end position="244"/>
    </location>
</feature>
<feature type="compositionally biased region" description="Polar residues" evidence="1">
    <location>
        <begin position="323"/>
        <end position="332"/>
    </location>
</feature>